<feature type="transmembrane region" description="Helical" evidence="1">
    <location>
        <begin position="217"/>
        <end position="238"/>
    </location>
</feature>
<keyword evidence="1" id="KW-1003">Cell membrane</keyword>
<keyword evidence="1" id="KW-0812">Transmembrane</keyword>
<dbReference type="RefSeq" id="WP_130539674.1">
    <property type="nucleotide sequence ID" value="NZ_CP042431.1"/>
</dbReference>
<name>A0A4V2F1X5_9BACT</name>
<comment type="similarity">
    <text evidence="1">Belongs to the vitamin uptake transporter (VUT/ECF) (TC 2.A.88) family. Q precursor transporter subfamily.</text>
</comment>
<dbReference type="GO" id="GO:0022857">
    <property type="term" value="F:transmembrane transporter activity"/>
    <property type="evidence" value="ECO:0007669"/>
    <property type="project" value="UniProtKB-UniRule"/>
</dbReference>
<dbReference type="GO" id="GO:0005886">
    <property type="term" value="C:plasma membrane"/>
    <property type="evidence" value="ECO:0007669"/>
    <property type="project" value="UniProtKB-SubCell"/>
</dbReference>
<evidence type="ECO:0000313" key="3">
    <source>
        <dbReference type="Proteomes" id="UP000293874"/>
    </source>
</evidence>
<evidence type="ECO:0000256" key="1">
    <source>
        <dbReference type="HAMAP-Rule" id="MF_02088"/>
    </source>
</evidence>
<feature type="transmembrane region" description="Helical" evidence="1">
    <location>
        <begin position="174"/>
        <end position="197"/>
    </location>
</feature>
<dbReference type="NCBIfam" id="TIGR00697">
    <property type="entry name" value="queuosine precursor transporter"/>
    <property type="match status" value="1"/>
</dbReference>
<dbReference type="OrthoDB" id="9805479at2"/>
<comment type="function">
    <text evidence="1">Involved in the import of queuosine (Q) precursors, required for Q precursor salvage.</text>
</comment>
<dbReference type="PANTHER" id="PTHR34300">
    <property type="entry name" value="QUEUOSINE PRECURSOR TRANSPORTER-RELATED"/>
    <property type="match status" value="1"/>
</dbReference>
<dbReference type="HAMAP" id="MF_02088">
    <property type="entry name" value="Q_prec_transport"/>
    <property type="match status" value="1"/>
</dbReference>
<accession>A0A4V2F1X5</accession>
<dbReference type="InterPro" id="IPR003744">
    <property type="entry name" value="YhhQ"/>
</dbReference>
<reference evidence="2 3" key="1">
    <citation type="submission" date="2019-02" db="EMBL/GenBank/DDBJ databases">
        <title>Genomic Encyclopedia of Type Strains, Phase IV (KMG-IV): sequencing the most valuable type-strain genomes for metagenomic binning, comparative biology and taxonomic classification.</title>
        <authorList>
            <person name="Goeker M."/>
        </authorList>
    </citation>
    <scope>NUCLEOTIDE SEQUENCE [LARGE SCALE GENOMIC DNA]</scope>
    <source>
        <strain evidence="2 3">DSM 18116</strain>
    </source>
</reference>
<comment type="subcellular location">
    <subcellularLocation>
        <location evidence="1">Cell membrane</location>
        <topology evidence="1">Multi-pass membrane protein</topology>
    </subcellularLocation>
</comment>
<feature type="transmembrane region" description="Helical" evidence="1">
    <location>
        <begin position="56"/>
        <end position="77"/>
    </location>
</feature>
<dbReference type="Proteomes" id="UP000293874">
    <property type="component" value="Unassembled WGS sequence"/>
</dbReference>
<organism evidence="2 3">
    <name type="scientific">Pseudobacter ginsenosidimutans</name>
    <dbReference type="NCBI Taxonomy" id="661488"/>
    <lineage>
        <taxon>Bacteria</taxon>
        <taxon>Pseudomonadati</taxon>
        <taxon>Bacteroidota</taxon>
        <taxon>Chitinophagia</taxon>
        <taxon>Chitinophagales</taxon>
        <taxon>Chitinophagaceae</taxon>
        <taxon>Pseudobacter</taxon>
    </lineage>
</organism>
<proteinExistence type="inferred from homology"/>
<feature type="transmembrane region" description="Helical" evidence="1">
    <location>
        <begin position="136"/>
        <end position="153"/>
    </location>
</feature>
<keyword evidence="1" id="KW-1133">Transmembrane helix</keyword>
<keyword evidence="1" id="KW-0472">Membrane</keyword>
<evidence type="ECO:0000313" key="2">
    <source>
        <dbReference type="EMBL" id="RZS75296.1"/>
    </source>
</evidence>
<feature type="transmembrane region" description="Helical" evidence="1">
    <location>
        <begin position="89"/>
        <end position="109"/>
    </location>
</feature>
<comment type="caution">
    <text evidence="2">The sequence shown here is derived from an EMBL/GenBank/DDBJ whole genome shotgun (WGS) entry which is preliminary data.</text>
</comment>
<keyword evidence="3" id="KW-1185">Reference proteome</keyword>
<sequence length="258" mass="28975">MIHNIIRDKSTRLFLFLGSFFIANAIIAEVIGVKLFSLEETLGFEKVNFTLLGESGLSFDLTVGVLTWPIVFIMTDIINEYYGVKGIRFLSFIAAGLIAFSFLVFFFAIRTTPANWWIPSQAKHGVPDMQAAYQQILGQGMMIIVASLTAFMIGQVTDATIFKRIKKLTGEKNIWMRATLSTLVSQLIDTIVVLYLYLYISLGFSFAKVTAIGIVNYTYKFLIAIVMTPVIYLVHSLIERYLGKDLAQDMKNAAMREG</sequence>
<gene>
    <name evidence="2" type="ORF">EV199_1159</name>
</gene>
<dbReference type="EMBL" id="SGXA01000001">
    <property type="protein sequence ID" value="RZS75296.1"/>
    <property type="molecule type" value="Genomic_DNA"/>
</dbReference>
<feature type="transmembrane region" description="Helical" evidence="1">
    <location>
        <begin position="12"/>
        <end position="36"/>
    </location>
</feature>
<keyword evidence="1" id="KW-0813">Transport</keyword>
<protein>
    <recommendedName>
        <fullName evidence="1">Probable queuosine precursor transporter</fullName>
        <shortName evidence="1">Q precursor transporter</shortName>
    </recommendedName>
</protein>
<dbReference type="PANTHER" id="PTHR34300:SF2">
    <property type="entry name" value="QUEUOSINE PRECURSOR TRANSPORTER-RELATED"/>
    <property type="match status" value="1"/>
</dbReference>
<dbReference type="AlphaFoldDB" id="A0A4V2F1X5"/>
<dbReference type="Pfam" id="PF02592">
    <property type="entry name" value="Vut_1"/>
    <property type="match status" value="1"/>
</dbReference>